<feature type="domain" description="EGF-like" evidence="10">
    <location>
        <begin position="22"/>
        <end position="60"/>
    </location>
</feature>
<comment type="caution">
    <text evidence="8">Lacks conserved residue(s) required for the propagation of feature annotation.</text>
</comment>
<name>A0A1S3HJV5_LINAN</name>
<evidence type="ECO:0000256" key="9">
    <source>
        <dbReference type="SAM" id="Phobius"/>
    </source>
</evidence>
<feature type="domain" description="EGF-like" evidence="10">
    <location>
        <begin position="190"/>
        <end position="229"/>
    </location>
</feature>
<evidence type="ECO:0000256" key="8">
    <source>
        <dbReference type="PROSITE-ProRule" id="PRU00076"/>
    </source>
</evidence>
<keyword evidence="12" id="KW-1185">Reference proteome</keyword>
<evidence type="ECO:0000256" key="1">
    <source>
        <dbReference type="ARBA" id="ARBA00004167"/>
    </source>
</evidence>
<evidence type="ECO:0000259" key="10">
    <source>
        <dbReference type="PROSITE" id="PS50026"/>
    </source>
</evidence>
<dbReference type="GO" id="GO:0016020">
    <property type="term" value="C:membrane"/>
    <property type="evidence" value="ECO:0007669"/>
    <property type="project" value="UniProtKB-SubCell"/>
</dbReference>
<sequence>MIQFSGPTCSNCAPGYYGRLCEECPGGAREPCSGHGTCFDGRNGTGHCTCDENFTGKSCDHCVMGKTGDLCSKDINKCLIENGGCHANATCLDEGGKLTCTCMPGFYGNGSKCQHRCQIQNGGCHENATCSLKGPDNRVKCSCLPGFLGDGYHFCHNPCEIDNGGCHGDADCVVQDGHVVCACPVTKTCFDLCTYNNGGCHSNAECMDKSGSVTCSCLPGYHGDGYTCNTPCEILNGGCHFMATCSYSNSSVNCSCISNYIGDGYNCKSVCDIKNGGCHADASCQATPDGVKCTCYPGYHGDGYKCMSPCVVFNGGCHKYAKCSITNDFVSCVCLPGYYGSGYNCYSPCEINNHTCLPEAKCSFDQQKQSYRCKCPTNLTGDGVTYCVEDKCLQQNGGCPAGASCSVALSIDGALTTGHVQCTCKDDFVGNGTICNGDILDTLNRLNETQAFYKVLLTASSTSQELQEMVNSLKTGVGNTTVFVPYRISEGNFSQKALSTAAIRNHFVTGAVNLDADQFNNTTLVSLIGQQLKVQFKKQGFYVDGIRVIEANIPATNGIIHIIKQPLELAHISTQKVPGGELSTAGSSTTLIAELIGIIVASILVLAVLVLVYKFWWKKSGKVDILMRFRKEGGLFFERFTHLSEEEPQTSSSHVGENFDNPLYDAETQQVVLQ</sequence>
<feature type="domain" description="EGF-like" evidence="10">
    <location>
        <begin position="74"/>
        <end position="114"/>
    </location>
</feature>
<dbReference type="InterPro" id="IPR024731">
    <property type="entry name" value="NELL2-like_EGF"/>
</dbReference>
<dbReference type="SUPFAM" id="SSF57184">
    <property type="entry name" value="Growth factor receptor domain"/>
    <property type="match status" value="2"/>
</dbReference>
<dbReference type="InterPro" id="IPR000782">
    <property type="entry name" value="FAS1_domain"/>
</dbReference>
<dbReference type="RefSeq" id="XP_013385274.1">
    <property type="nucleotide sequence ID" value="XM_013529820.1"/>
</dbReference>
<keyword evidence="3 9" id="KW-0812">Transmembrane</keyword>
<dbReference type="PANTHER" id="PTHR24038:SF11">
    <property type="entry name" value="INTEGRIN BETA-LIKE PROTEIN E"/>
    <property type="match status" value="1"/>
</dbReference>
<evidence type="ECO:0000259" key="11">
    <source>
        <dbReference type="PROSITE" id="PS50213"/>
    </source>
</evidence>
<keyword evidence="4 9" id="KW-1133">Transmembrane helix</keyword>
<dbReference type="Gene3D" id="2.10.25.10">
    <property type="entry name" value="Laminin"/>
    <property type="match status" value="6"/>
</dbReference>
<evidence type="ECO:0000256" key="7">
    <source>
        <dbReference type="ARBA" id="ARBA00023180"/>
    </source>
</evidence>
<evidence type="ECO:0000256" key="4">
    <source>
        <dbReference type="ARBA" id="ARBA00022989"/>
    </source>
</evidence>
<dbReference type="Gene3D" id="2.30.180.10">
    <property type="entry name" value="FAS1 domain"/>
    <property type="match status" value="1"/>
</dbReference>
<evidence type="ECO:0000256" key="3">
    <source>
        <dbReference type="ARBA" id="ARBA00022692"/>
    </source>
</evidence>
<keyword evidence="7" id="KW-0325">Glycoprotein</keyword>
<dbReference type="PANTHER" id="PTHR24038">
    <property type="entry name" value="STABILIN"/>
    <property type="match status" value="1"/>
</dbReference>
<dbReference type="PROSITE" id="PS50213">
    <property type="entry name" value="FAS1"/>
    <property type="match status" value="1"/>
</dbReference>
<keyword evidence="2 8" id="KW-0245">EGF-like domain</keyword>
<dbReference type="Proteomes" id="UP000085678">
    <property type="component" value="Unplaced"/>
</dbReference>
<keyword evidence="6 8" id="KW-1015">Disulfide bond</keyword>
<keyword evidence="5 9" id="KW-0472">Membrane</keyword>
<dbReference type="SUPFAM" id="SSF82153">
    <property type="entry name" value="FAS1 domain"/>
    <property type="match status" value="1"/>
</dbReference>
<dbReference type="Pfam" id="PF12947">
    <property type="entry name" value="EGF_3"/>
    <property type="match status" value="6"/>
</dbReference>
<dbReference type="AlphaFoldDB" id="A0A1S3HJV5"/>
<accession>A0A1S3HJV5</accession>
<dbReference type="PROSITE" id="PS50026">
    <property type="entry name" value="EGF_3"/>
    <property type="match status" value="3"/>
</dbReference>
<gene>
    <name evidence="13" type="primary">LOC106155142</name>
</gene>
<dbReference type="InterPro" id="IPR036378">
    <property type="entry name" value="FAS1_dom_sf"/>
</dbReference>
<evidence type="ECO:0000256" key="2">
    <source>
        <dbReference type="ARBA" id="ARBA00022536"/>
    </source>
</evidence>
<feature type="transmembrane region" description="Helical" evidence="9">
    <location>
        <begin position="591"/>
        <end position="613"/>
    </location>
</feature>
<reference evidence="13" key="1">
    <citation type="submission" date="2025-08" db="UniProtKB">
        <authorList>
            <consortium name="RefSeq"/>
        </authorList>
    </citation>
    <scope>IDENTIFICATION</scope>
    <source>
        <tissue evidence="13">Gonads</tissue>
    </source>
</reference>
<dbReference type="Pfam" id="PF02469">
    <property type="entry name" value="Fasciclin"/>
    <property type="match status" value="1"/>
</dbReference>
<protein>
    <submittedName>
        <fullName evidence="13">Stabilin-2-like isoform X2</fullName>
    </submittedName>
</protein>
<feature type="disulfide bond" evidence="8">
    <location>
        <begin position="50"/>
        <end position="59"/>
    </location>
</feature>
<dbReference type="InterPro" id="IPR000742">
    <property type="entry name" value="EGF"/>
</dbReference>
<evidence type="ECO:0000256" key="6">
    <source>
        <dbReference type="ARBA" id="ARBA00023157"/>
    </source>
</evidence>
<dbReference type="OrthoDB" id="286301at2759"/>
<comment type="subcellular location">
    <subcellularLocation>
        <location evidence="1">Membrane</location>
        <topology evidence="1">Single-pass membrane protein</topology>
    </subcellularLocation>
</comment>
<dbReference type="InterPro" id="IPR001881">
    <property type="entry name" value="EGF-like_Ca-bd_dom"/>
</dbReference>
<feature type="domain" description="FAS1" evidence="11">
    <location>
        <begin position="436"/>
        <end position="567"/>
    </location>
</feature>
<proteinExistence type="predicted"/>
<dbReference type="SMART" id="SM00554">
    <property type="entry name" value="FAS1"/>
    <property type="match status" value="1"/>
</dbReference>
<dbReference type="SMART" id="SM00179">
    <property type="entry name" value="EGF_CA"/>
    <property type="match status" value="3"/>
</dbReference>
<evidence type="ECO:0000256" key="5">
    <source>
        <dbReference type="ARBA" id="ARBA00023136"/>
    </source>
</evidence>
<dbReference type="GeneID" id="106155142"/>
<dbReference type="SMART" id="SM00181">
    <property type="entry name" value="EGF"/>
    <property type="match status" value="9"/>
</dbReference>
<dbReference type="PROSITE" id="PS01186">
    <property type="entry name" value="EGF_2"/>
    <property type="match status" value="4"/>
</dbReference>
<dbReference type="GO" id="GO:0005509">
    <property type="term" value="F:calcium ion binding"/>
    <property type="evidence" value="ECO:0007669"/>
    <property type="project" value="InterPro"/>
</dbReference>
<dbReference type="PROSITE" id="PS00022">
    <property type="entry name" value="EGF_1"/>
    <property type="match status" value="1"/>
</dbReference>
<dbReference type="SUPFAM" id="SSF57196">
    <property type="entry name" value="EGF/Laminin"/>
    <property type="match status" value="1"/>
</dbReference>
<organism evidence="12 13">
    <name type="scientific">Lingula anatina</name>
    <name type="common">Brachiopod</name>
    <name type="synonym">Lingula unguis</name>
    <dbReference type="NCBI Taxonomy" id="7574"/>
    <lineage>
        <taxon>Eukaryota</taxon>
        <taxon>Metazoa</taxon>
        <taxon>Spiralia</taxon>
        <taxon>Lophotrochozoa</taxon>
        <taxon>Brachiopoda</taxon>
        <taxon>Linguliformea</taxon>
        <taxon>Lingulata</taxon>
        <taxon>Lingulida</taxon>
        <taxon>Linguloidea</taxon>
        <taxon>Lingulidae</taxon>
        <taxon>Lingula</taxon>
    </lineage>
</organism>
<evidence type="ECO:0000313" key="12">
    <source>
        <dbReference type="Proteomes" id="UP000085678"/>
    </source>
</evidence>
<dbReference type="InterPro" id="IPR009030">
    <property type="entry name" value="Growth_fac_rcpt_cys_sf"/>
</dbReference>
<evidence type="ECO:0000313" key="13">
    <source>
        <dbReference type="RefSeq" id="XP_013385274.1"/>
    </source>
</evidence>